<evidence type="ECO:0000256" key="1">
    <source>
        <dbReference type="ARBA" id="ARBA00004651"/>
    </source>
</evidence>
<dbReference type="Proteomes" id="UP000620591">
    <property type="component" value="Unassembled WGS sequence"/>
</dbReference>
<dbReference type="GO" id="GO:0016887">
    <property type="term" value="F:ATP hydrolysis activity"/>
    <property type="evidence" value="ECO:0007669"/>
    <property type="project" value="InterPro"/>
</dbReference>
<dbReference type="InterPro" id="IPR059000">
    <property type="entry name" value="ATPase_P-type_domA"/>
</dbReference>
<sequence length="646" mass="67517">MRTWELAKAHPWVVATLAALAGTLALELSGAPDAAQWFASVFGAVVLVKVSIGMVKDLLHGHWGIDILAVTAIASTLLVGEYLAALVVCLMFTGGEALEDYAAGRAKRSLSALLERAPQVAHLLLPDGTTRDVAMESISVGDRLLVRPAEVVPVDGILSTDSDGHAIEAGFDESSLTGEPLPVSRRTGDEILSGVLNGQRAVVLEATATAQDSQYSRILSLVREASESRAPMVRLADRYAVPFTIVAYLIGGLAWWLSGDPVRFAEVLVVATPCPLLIAAPVAFLAGMSRAAKNGVIVKSGGTIETLGRVRTAAFDKTGTLTYGRPELLEIRPAPGADGQPFLDEDELLRITGSAEQYSGHVLADSIREAAEARGLRLVPATEAREIATHGVTAVLEGREVVVGKGSFVRDHTTGFEVADLEPGESAVYVGVDGVFAGVLLISDRLRANARATLDELDRLGVRQRMILTGDAAPTASHIAAQAGVTRVEAELLPEDKVGIVRDAEPGPVMMVGDGVNDAPVLAVADVGVAMGARGSTAASQSADVVIVRDDISRAAVAVSVGQRTLRVAKESIWAGIALSVVLMLVAAFGVIPAIVGALLQEVVDLVAIANALRATRAGRDELRDFAALHDHSDEAHAEARALATA</sequence>
<evidence type="ECO:0000313" key="8">
    <source>
        <dbReference type="EMBL" id="MBC9226523.1"/>
    </source>
</evidence>
<dbReference type="AlphaFoldDB" id="A0A8I0K151"/>
<dbReference type="InterPro" id="IPR036412">
    <property type="entry name" value="HAD-like_sf"/>
</dbReference>
<dbReference type="PRINTS" id="PR00119">
    <property type="entry name" value="CATATPASE"/>
</dbReference>
<dbReference type="InterPro" id="IPR027256">
    <property type="entry name" value="P-typ_ATPase_IB"/>
</dbReference>
<organism evidence="8 9">
    <name type="scientific">Aeromicrobium senzhongii</name>
    <dbReference type="NCBI Taxonomy" id="2663859"/>
    <lineage>
        <taxon>Bacteria</taxon>
        <taxon>Bacillati</taxon>
        <taxon>Actinomycetota</taxon>
        <taxon>Actinomycetes</taxon>
        <taxon>Propionibacteriales</taxon>
        <taxon>Nocardioidaceae</taxon>
        <taxon>Aeromicrobium</taxon>
    </lineage>
</organism>
<accession>A0A8I0K151</accession>
<evidence type="ECO:0000256" key="3">
    <source>
        <dbReference type="ARBA" id="ARBA00022692"/>
    </source>
</evidence>
<dbReference type="GO" id="GO:0046872">
    <property type="term" value="F:metal ion binding"/>
    <property type="evidence" value="ECO:0007669"/>
    <property type="project" value="UniProtKB-KW"/>
</dbReference>
<dbReference type="InterPro" id="IPR018303">
    <property type="entry name" value="ATPase_P-typ_P_site"/>
</dbReference>
<dbReference type="Gene3D" id="3.40.1110.10">
    <property type="entry name" value="Calcium-transporting ATPase, cytoplasmic domain N"/>
    <property type="match status" value="1"/>
</dbReference>
<keyword evidence="6" id="KW-1003">Cell membrane</keyword>
<dbReference type="GO" id="GO:0005524">
    <property type="term" value="F:ATP binding"/>
    <property type="evidence" value="ECO:0007669"/>
    <property type="project" value="UniProtKB-UniRule"/>
</dbReference>
<feature type="domain" description="P-type ATPase A" evidence="7">
    <location>
        <begin position="118"/>
        <end position="222"/>
    </location>
</feature>
<feature type="transmembrane region" description="Helical" evidence="6">
    <location>
        <begin position="573"/>
        <end position="596"/>
    </location>
</feature>
<comment type="similarity">
    <text evidence="2 6">Belongs to the cation transport ATPase (P-type) (TC 3.A.3) family. Type IB subfamily.</text>
</comment>
<evidence type="ECO:0000259" key="7">
    <source>
        <dbReference type="Pfam" id="PF00122"/>
    </source>
</evidence>
<dbReference type="PROSITE" id="PS00154">
    <property type="entry name" value="ATPASE_E1_E2"/>
    <property type="match status" value="1"/>
</dbReference>
<dbReference type="Pfam" id="PF00702">
    <property type="entry name" value="Hydrolase"/>
    <property type="match status" value="1"/>
</dbReference>
<dbReference type="NCBIfam" id="TIGR01494">
    <property type="entry name" value="ATPase_P-type"/>
    <property type="match status" value="2"/>
</dbReference>
<dbReference type="SUPFAM" id="SSF56784">
    <property type="entry name" value="HAD-like"/>
    <property type="match status" value="1"/>
</dbReference>
<keyword evidence="6" id="KW-0547">Nucleotide-binding</keyword>
<dbReference type="Pfam" id="PF00122">
    <property type="entry name" value="E1-E2_ATPase"/>
    <property type="match status" value="1"/>
</dbReference>
<dbReference type="InterPro" id="IPR051014">
    <property type="entry name" value="Cation_Transport_ATPase_IB"/>
</dbReference>
<dbReference type="NCBIfam" id="TIGR01525">
    <property type="entry name" value="ATPase-IB_hvy"/>
    <property type="match status" value="1"/>
</dbReference>
<evidence type="ECO:0000256" key="6">
    <source>
        <dbReference type="RuleBase" id="RU362081"/>
    </source>
</evidence>
<evidence type="ECO:0000256" key="2">
    <source>
        <dbReference type="ARBA" id="ARBA00006024"/>
    </source>
</evidence>
<keyword evidence="3 6" id="KW-0812">Transmembrane</keyword>
<dbReference type="InterPro" id="IPR008250">
    <property type="entry name" value="ATPase_P-typ_transduc_dom_A_sf"/>
</dbReference>
<dbReference type="NCBIfam" id="TIGR01512">
    <property type="entry name" value="ATPase-IB2_Cd"/>
    <property type="match status" value="1"/>
</dbReference>
<keyword evidence="4 6" id="KW-1133">Transmembrane helix</keyword>
<feature type="transmembrane region" description="Helical" evidence="6">
    <location>
        <begin position="239"/>
        <end position="258"/>
    </location>
</feature>
<gene>
    <name evidence="8" type="primary">cadA</name>
    <name evidence="8" type="ORF">IBG24_09370</name>
</gene>
<dbReference type="PANTHER" id="PTHR48085:SF5">
    <property type="entry name" value="CADMIUM_ZINC-TRANSPORTING ATPASE HMA4-RELATED"/>
    <property type="match status" value="1"/>
</dbReference>
<dbReference type="InterPro" id="IPR023299">
    <property type="entry name" value="ATPase_P-typ_cyto_dom_N"/>
</dbReference>
<dbReference type="PANTHER" id="PTHR48085">
    <property type="entry name" value="CADMIUM/ZINC-TRANSPORTING ATPASE HMA2-RELATED"/>
    <property type="match status" value="1"/>
</dbReference>
<dbReference type="Gene3D" id="3.40.50.1000">
    <property type="entry name" value="HAD superfamily/HAD-like"/>
    <property type="match status" value="1"/>
</dbReference>
<dbReference type="GO" id="GO:0019829">
    <property type="term" value="F:ATPase-coupled monoatomic cation transmembrane transporter activity"/>
    <property type="evidence" value="ECO:0007669"/>
    <property type="project" value="InterPro"/>
</dbReference>
<feature type="transmembrane region" description="Helical" evidence="6">
    <location>
        <begin position="37"/>
        <end position="55"/>
    </location>
</feature>
<feature type="transmembrane region" description="Helical" evidence="6">
    <location>
        <begin position="264"/>
        <end position="286"/>
    </location>
</feature>
<name>A0A8I0K151_9ACTN</name>
<dbReference type="SUPFAM" id="SSF81653">
    <property type="entry name" value="Calcium ATPase, transduction domain A"/>
    <property type="match status" value="1"/>
</dbReference>
<dbReference type="InterPro" id="IPR023214">
    <property type="entry name" value="HAD_sf"/>
</dbReference>
<dbReference type="SUPFAM" id="SSF81665">
    <property type="entry name" value="Calcium ATPase, transmembrane domain M"/>
    <property type="match status" value="1"/>
</dbReference>
<evidence type="ECO:0000256" key="5">
    <source>
        <dbReference type="ARBA" id="ARBA00023136"/>
    </source>
</evidence>
<dbReference type="Gene3D" id="2.70.150.10">
    <property type="entry name" value="Calcium-transporting ATPase, cytoplasmic transduction domain A"/>
    <property type="match status" value="1"/>
</dbReference>
<dbReference type="InterPro" id="IPR001757">
    <property type="entry name" value="P_typ_ATPase"/>
</dbReference>
<feature type="transmembrane region" description="Helical" evidence="6">
    <location>
        <begin position="67"/>
        <end position="92"/>
    </location>
</feature>
<evidence type="ECO:0000256" key="4">
    <source>
        <dbReference type="ARBA" id="ARBA00022989"/>
    </source>
</evidence>
<dbReference type="GO" id="GO:0005886">
    <property type="term" value="C:plasma membrane"/>
    <property type="evidence" value="ECO:0007669"/>
    <property type="project" value="UniProtKB-SubCell"/>
</dbReference>
<dbReference type="InterPro" id="IPR023298">
    <property type="entry name" value="ATPase_P-typ_TM_dom_sf"/>
</dbReference>
<dbReference type="RefSeq" id="WP_187769366.1">
    <property type="nucleotide sequence ID" value="NZ_JACTVM010000002.1"/>
</dbReference>
<dbReference type="GO" id="GO:0015086">
    <property type="term" value="F:cadmium ion transmembrane transporter activity"/>
    <property type="evidence" value="ECO:0007669"/>
    <property type="project" value="TreeGrafter"/>
</dbReference>
<evidence type="ECO:0000313" key="9">
    <source>
        <dbReference type="Proteomes" id="UP000620591"/>
    </source>
</evidence>
<keyword evidence="6" id="KW-0479">Metal-binding</keyword>
<feature type="transmembrane region" description="Helical" evidence="6">
    <location>
        <begin position="12"/>
        <end position="30"/>
    </location>
</feature>
<comment type="caution">
    <text evidence="8">The sequence shown here is derived from an EMBL/GenBank/DDBJ whole genome shotgun (WGS) entry which is preliminary data.</text>
</comment>
<protein>
    <submittedName>
        <fullName evidence="8">Cadmium-translocating P-type ATPase</fullName>
    </submittedName>
</protein>
<proteinExistence type="inferred from homology"/>
<dbReference type="EMBL" id="JACTVM010000002">
    <property type="protein sequence ID" value="MBC9226523.1"/>
    <property type="molecule type" value="Genomic_DNA"/>
</dbReference>
<comment type="subcellular location">
    <subcellularLocation>
        <location evidence="1">Cell membrane</location>
        <topology evidence="1">Multi-pass membrane protein</topology>
    </subcellularLocation>
</comment>
<keyword evidence="5 6" id="KW-0472">Membrane</keyword>
<reference evidence="8" key="1">
    <citation type="submission" date="2020-09" db="EMBL/GenBank/DDBJ databases">
        <title>Novel species in genus Aeromicrobium.</title>
        <authorList>
            <person name="Zhang G."/>
        </authorList>
    </citation>
    <scope>NUCLEOTIDE SEQUENCE</scope>
    <source>
        <strain evidence="8">Zg-636</strain>
    </source>
</reference>
<keyword evidence="6" id="KW-0067">ATP-binding</keyword>